<accession>A0A926IDQ9</accession>
<name>A0A926IDQ9_9FIRM</name>
<gene>
    <name evidence="1" type="ORF">H8718_06210</name>
</gene>
<comment type="caution">
    <text evidence="1">The sequence shown here is derived from an EMBL/GenBank/DDBJ whole genome shotgun (WGS) entry which is preliminary data.</text>
</comment>
<keyword evidence="2" id="KW-1185">Reference proteome</keyword>
<evidence type="ECO:0000313" key="1">
    <source>
        <dbReference type="EMBL" id="MBC8579129.1"/>
    </source>
</evidence>
<dbReference type="InterPro" id="IPR020288">
    <property type="entry name" value="Sheath_initiator"/>
</dbReference>
<dbReference type="EMBL" id="JACRSY010000008">
    <property type="protein sequence ID" value="MBC8579129.1"/>
    <property type="molecule type" value="Genomic_DNA"/>
</dbReference>
<protein>
    <submittedName>
        <fullName evidence="1">DUF2634 domain-containing protein</fullName>
    </submittedName>
</protein>
<dbReference type="Proteomes" id="UP000655830">
    <property type="component" value="Unassembled WGS sequence"/>
</dbReference>
<sequence length="134" mass="15561">MIFIPFMQDKEIVVGSIPKHYPREYAFDFKTGEMTGLIVEGIDAVKVWIYKALKTSRYTYDIYSWDYGEELEELIGKGYEKGFIDSEVERIITDTLTIHPNISRCYNFDITFKDSHLTASFTVDTDFGEVDINV</sequence>
<organism evidence="1 2">
    <name type="scientific">Zhenhengia yiwuensis</name>
    <dbReference type="NCBI Taxonomy" id="2763666"/>
    <lineage>
        <taxon>Bacteria</taxon>
        <taxon>Bacillati</taxon>
        <taxon>Bacillota</taxon>
        <taxon>Clostridia</taxon>
        <taxon>Lachnospirales</taxon>
        <taxon>Lachnospiraceae</taxon>
        <taxon>Zhenhengia</taxon>
    </lineage>
</organism>
<reference evidence="1" key="1">
    <citation type="submission" date="2020-08" db="EMBL/GenBank/DDBJ databases">
        <title>Genome public.</title>
        <authorList>
            <person name="Liu C."/>
            <person name="Sun Q."/>
        </authorList>
    </citation>
    <scope>NUCLEOTIDE SEQUENCE</scope>
    <source>
        <strain evidence="1">NSJ-12</strain>
    </source>
</reference>
<dbReference type="AlphaFoldDB" id="A0A926IDQ9"/>
<evidence type="ECO:0000313" key="2">
    <source>
        <dbReference type="Proteomes" id="UP000655830"/>
    </source>
</evidence>
<proteinExistence type="predicted"/>
<dbReference type="Pfam" id="PF10934">
    <property type="entry name" value="Sheath_initiator"/>
    <property type="match status" value="1"/>
</dbReference>
<dbReference type="RefSeq" id="WP_249332284.1">
    <property type="nucleotide sequence ID" value="NZ_JACRSY010000008.1"/>
</dbReference>